<gene>
    <name evidence="1" type="ORF">CCACVL1_15514</name>
</gene>
<evidence type="ECO:0000313" key="2">
    <source>
        <dbReference type="Proteomes" id="UP000188268"/>
    </source>
</evidence>
<accession>A0A1R3I237</accession>
<dbReference type="AlphaFoldDB" id="A0A1R3I237"/>
<reference evidence="1 2" key="1">
    <citation type="submission" date="2013-09" db="EMBL/GenBank/DDBJ databases">
        <title>Corchorus capsularis genome sequencing.</title>
        <authorList>
            <person name="Alam M."/>
            <person name="Haque M.S."/>
            <person name="Islam M.S."/>
            <person name="Emdad E.M."/>
            <person name="Islam M.M."/>
            <person name="Ahmed B."/>
            <person name="Halim A."/>
            <person name="Hossen Q.M.M."/>
            <person name="Hossain M.Z."/>
            <person name="Ahmed R."/>
            <person name="Khan M.M."/>
            <person name="Islam R."/>
            <person name="Rashid M.M."/>
            <person name="Khan S.A."/>
            <person name="Rahman M.S."/>
            <person name="Alam M."/>
        </authorList>
    </citation>
    <scope>NUCLEOTIDE SEQUENCE [LARGE SCALE GENOMIC DNA]</scope>
    <source>
        <strain evidence="2">cv. CVL-1</strain>
        <tissue evidence="1">Whole seedling</tissue>
    </source>
</reference>
<proteinExistence type="predicted"/>
<name>A0A1R3I237_COCAP</name>
<comment type="caution">
    <text evidence="1">The sequence shown here is derived from an EMBL/GenBank/DDBJ whole genome shotgun (WGS) entry which is preliminary data.</text>
</comment>
<organism evidence="1 2">
    <name type="scientific">Corchorus capsularis</name>
    <name type="common">Jute</name>
    <dbReference type="NCBI Taxonomy" id="210143"/>
    <lineage>
        <taxon>Eukaryota</taxon>
        <taxon>Viridiplantae</taxon>
        <taxon>Streptophyta</taxon>
        <taxon>Embryophyta</taxon>
        <taxon>Tracheophyta</taxon>
        <taxon>Spermatophyta</taxon>
        <taxon>Magnoliopsida</taxon>
        <taxon>eudicotyledons</taxon>
        <taxon>Gunneridae</taxon>
        <taxon>Pentapetalae</taxon>
        <taxon>rosids</taxon>
        <taxon>malvids</taxon>
        <taxon>Malvales</taxon>
        <taxon>Malvaceae</taxon>
        <taxon>Grewioideae</taxon>
        <taxon>Apeibeae</taxon>
        <taxon>Corchorus</taxon>
    </lineage>
</organism>
<dbReference type="Proteomes" id="UP000188268">
    <property type="component" value="Unassembled WGS sequence"/>
</dbReference>
<dbReference type="Gramene" id="OMO76655">
    <property type="protein sequence ID" value="OMO76655"/>
    <property type="gene ID" value="CCACVL1_15514"/>
</dbReference>
<sequence length="23" mass="2701">MAYAIERKRGDFKDSLFSSLDNH</sequence>
<dbReference type="EMBL" id="AWWV01010861">
    <property type="protein sequence ID" value="OMO76655.1"/>
    <property type="molecule type" value="Genomic_DNA"/>
</dbReference>
<evidence type="ECO:0000313" key="1">
    <source>
        <dbReference type="EMBL" id="OMO76655.1"/>
    </source>
</evidence>
<keyword evidence="2" id="KW-1185">Reference proteome</keyword>
<protein>
    <submittedName>
        <fullName evidence="1">Uncharacterized protein</fullName>
    </submittedName>
</protein>